<feature type="transmembrane region" description="Helical" evidence="1">
    <location>
        <begin position="378"/>
        <end position="399"/>
    </location>
</feature>
<feature type="transmembrane region" description="Helical" evidence="1">
    <location>
        <begin position="132"/>
        <end position="159"/>
    </location>
</feature>
<evidence type="ECO:0000256" key="1">
    <source>
        <dbReference type="SAM" id="Phobius"/>
    </source>
</evidence>
<comment type="caution">
    <text evidence="2">The sequence shown here is derived from an EMBL/GenBank/DDBJ whole genome shotgun (WGS) entry which is preliminary data.</text>
</comment>
<feature type="transmembrane region" description="Helical" evidence="1">
    <location>
        <begin position="205"/>
        <end position="221"/>
    </location>
</feature>
<dbReference type="OrthoDB" id="114564at2"/>
<sequence>MNLLGFLILTVVLYLVLSGSRSRAAIGMVAGILYLTQNQQFNVAGFNIFTFRIVELAGFLRVVTRREFAFSYLTRIDKALIIFIIYTVVVFIVRGGDGIAYRIGWGTDAFLCYFSFRGLIQNRDDIYQLLKSTALLIIPFAILSLIESIYKFNIFSLIGARSGGSDMIRGDRLRAIGSFRHPSLMGTFGACMLPTYIAFIRNQSIRNSGILGTIACLMIVYASNSGGPLSCVGVAFVGWIFWILRSQLRAVKIIAFLLLVIVGSLMKAPIWYIPAKISSISGGDGWHRSHLMEQAFKHIESWWLAGMPTVETQTWFAYYIHATGSADITNQYISYGIAAGLGSMILFFLLLIKSFNSLGTALNKFPESDNMPIHDQHLGWALGVTIVVHMFNWIGISYFDQTYGVWYMQLALISAFQLPATARPN</sequence>
<evidence type="ECO:0000313" key="3">
    <source>
        <dbReference type="Proteomes" id="UP000290218"/>
    </source>
</evidence>
<keyword evidence="1" id="KW-0812">Transmembrane</keyword>
<dbReference type="Proteomes" id="UP000290218">
    <property type="component" value="Unassembled WGS sequence"/>
</dbReference>
<feature type="transmembrane region" description="Helical" evidence="1">
    <location>
        <begin position="76"/>
        <end position="93"/>
    </location>
</feature>
<accession>A0A4Q1C3E6</accession>
<dbReference type="AlphaFoldDB" id="A0A4Q1C3E6"/>
<proteinExistence type="predicted"/>
<dbReference type="RefSeq" id="WP_129048504.1">
    <property type="nucleotide sequence ID" value="NZ_SDHX01000002.1"/>
</dbReference>
<evidence type="ECO:0008006" key="4">
    <source>
        <dbReference type="Google" id="ProtNLM"/>
    </source>
</evidence>
<feature type="transmembrane region" description="Helical" evidence="1">
    <location>
        <begin position="179"/>
        <end position="198"/>
    </location>
</feature>
<reference evidence="2 3" key="1">
    <citation type="submission" date="2019-01" db="EMBL/GenBank/DDBJ databases">
        <title>Lacunisphaera sp. strain TWA-58.</title>
        <authorList>
            <person name="Chen W.-M."/>
        </authorList>
    </citation>
    <scope>NUCLEOTIDE SEQUENCE [LARGE SCALE GENOMIC DNA]</scope>
    <source>
        <strain evidence="2 3">TWA-58</strain>
    </source>
</reference>
<feature type="transmembrane region" description="Helical" evidence="1">
    <location>
        <begin position="332"/>
        <end position="352"/>
    </location>
</feature>
<evidence type="ECO:0000313" key="2">
    <source>
        <dbReference type="EMBL" id="RXK52914.1"/>
    </source>
</evidence>
<feature type="transmembrane region" description="Helical" evidence="1">
    <location>
        <begin position="253"/>
        <end position="273"/>
    </location>
</feature>
<dbReference type="EMBL" id="SDHX01000002">
    <property type="protein sequence ID" value="RXK52914.1"/>
    <property type="molecule type" value="Genomic_DNA"/>
</dbReference>
<gene>
    <name evidence="2" type="ORF">ESB00_14475</name>
</gene>
<protein>
    <recommendedName>
        <fullName evidence="4">O-antigen ligase domain-containing protein</fullName>
    </recommendedName>
</protein>
<feature type="transmembrane region" description="Helical" evidence="1">
    <location>
        <begin position="99"/>
        <end position="120"/>
    </location>
</feature>
<name>A0A4Q1C3E6_9BACT</name>
<keyword evidence="1" id="KW-0472">Membrane</keyword>
<keyword evidence="3" id="KW-1185">Reference proteome</keyword>
<keyword evidence="1" id="KW-1133">Transmembrane helix</keyword>
<feature type="transmembrane region" description="Helical" evidence="1">
    <location>
        <begin position="40"/>
        <end position="64"/>
    </location>
</feature>
<organism evidence="2 3">
    <name type="scientific">Oleiharenicola lentus</name>
    <dbReference type="NCBI Taxonomy" id="2508720"/>
    <lineage>
        <taxon>Bacteria</taxon>
        <taxon>Pseudomonadati</taxon>
        <taxon>Verrucomicrobiota</taxon>
        <taxon>Opitutia</taxon>
        <taxon>Opitutales</taxon>
        <taxon>Opitutaceae</taxon>
        <taxon>Oleiharenicola</taxon>
    </lineage>
</organism>